<dbReference type="Gene3D" id="1.20.1250.20">
    <property type="entry name" value="MFS general substrate transporter like domains"/>
    <property type="match status" value="1"/>
</dbReference>
<evidence type="ECO:0000259" key="7">
    <source>
        <dbReference type="PROSITE" id="PS50850"/>
    </source>
</evidence>
<dbReference type="PANTHER" id="PTHR23504:SF15">
    <property type="entry name" value="MAJOR FACILITATOR SUPERFAMILY (MFS) PROFILE DOMAIN-CONTAINING PROTEIN"/>
    <property type="match status" value="1"/>
</dbReference>
<feature type="transmembrane region" description="Helical" evidence="6">
    <location>
        <begin position="21"/>
        <end position="45"/>
    </location>
</feature>
<feature type="transmembrane region" description="Helical" evidence="6">
    <location>
        <begin position="259"/>
        <end position="283"/>
    </location>
</feature>
<feature type="transmembrane region" description="Helical" evidence="6">
    <location>
        <begin position="330"/>
        <end position="349"/>
    </location>
</feature>
<feature type="non-terminal residue" evidence="8">
    <location>
        <position position="1"/>
    </location>
</feature>
<feature type="domain" description="Major facilitator superfamily (MFS) profile" evidence="7">
    <location>
        <begin position="21"/>
        <end position="456"/>
    </location>
</feature>
<name>A0A9D4V3I7_ADICA</name>
<keyword evidence="3 6" id="KW-0812">Transmembrane</keyword>
<dbReference type="Pfam" id="PF07690">
    <property type="entry name" value="MFS_1"/>
    <property type="match status" value="1"/>
</dbReference>
<dbReference type="InterPro" id="IPR020846">
    <property type="entry name" value="MFS_dom"/>
</dbReference>
<feature type="transmembrane region" description="Helical" evidence="6">
    <location>
        <begin position="192"/>
        <end position="215"/>
    </location>
</feature>
<dbReference type="OrthoDB" id="10262656at2759"/>
<dbReference type="SUPFAM" id="SSF103473">
    <property type="entry name" value="MFS general substrate transporter"/>
    <property type="match status" value="1"/>
</dbReference>
<accession>A0A9D4V3I7</accession>
<dbReference type="EMBL" id="JABFUD020000006">
    <property type="protein sequence ID" value="KAI5078815.1"/>
    <property type="molecule type" value="Genomic_DNA"/>
</dbReference>
<gene>
    <name evidence="8" type="ORF">GOP47_0006486</name>
</gene>
<reference evidence="8" key="1">
    <citation type="submission" date="2021-01" db="EMBL/GenBank/DDBJ databases">
        <title>Adiantum capillus-veneris genome.</title>
        <authorList>
            <person name="Fang Y."/>
            <person name="Liao Q."/>
        </authorList>
    </citation>
    <scope>NUCLEOTIDE SEQUENCE</scope>
    <source>
        <strain evidence="8">H3</strain>
        <tissue evidence="8">Leaf</tissue>
    </source>
</reference>
<dbReference type="GO" id="GO:0022857">
    <property type="term" value="F:transmembrane transporter activity"/>
    <property type="evidence" value="ECO:0007669"/>
    <property type="project" value="InterPro"/>
</dbReference>
<evidence type="ECO:0000256" key="4">
    <source>
        <dbReference type="ARBA" id="ARBA00022989"/>
    </source>
</evidence>
<keyword evidence="4 6" id="KW-1133">Transmembrane helix</keyword>
<evidence type="ECO:0000256" key="5">
    <source>
        <dbReference type="ARBA" id="ARBA00023136"/>
    </source>
</evidence>
<feature type="transmembrane region" description="Helical" evidence="6">
    <location>
        <begin position="92"/>
        <end position="108"/>
    </location>
</feature>
<organism evidence="8 9">
    <name type="scientific">Adiantum capillus-veneris</name>
    <name type="common">Maidenhair fern</name>
    <dbReference type="NCBI Taxonomy" id="13818"/>
    <lineage>
        <taxon>Eukaryota</taxon>
        <taxon>Viridiplantae</taxon>
        <taxon>Streptophyta</taxon>
        <taxon>Embryophyta</taxon>
        <taxon>Tracheophyta</taxon>
        <taxon>Polypodiopsida</taxon>
        <taxon>Polypodiidae</taxon>
        <taxon>Polypodiales</taxon>
        <taxon>Pteridineae</taxon>
        <taxon>Pteridaceae</taxon>
        <taxon>Vittarioideae</taxon>
        <taxon>Adiantum</taxon>
    </lineage>
</organism>
<keyword evidence="2" id="KW-0813">Transport</keyword>
<feature type="transmembrane region" description="Helical" evidence="6">
    <location>
        <begin position="65"/>
        <end position="85"/>
    </location>
</feature>
<protein>
    <recommendedName>
        <fullName evidence="7">Major facilitator superfamily (MFS) profile domain-containing protein</fullName>
    </recommendedName>
</protein>
<evidence type="ECO:0000256" key="2">
    <source>
        <dbReference type="ARBA" id="ARBA00022448"/>
    </source>
</evidence>
<comment type="subcellular location">
    <subcellularLocation>
        <location evidence="1">Membrane</location>
        <topology evidence="1">Multi-pass membrane protein</topology>
    </subcellularLocation>
</comment>
<dbReference type="AlphaFoldDB" id="A0A9D4V3I7"/>
<dbReference type="Proteomes" id="UP000886520">
    <property type="component" value="Chromosome 6"/>
</dbReference>
<dbReference type="PROSITE" id="PS50850">
    <property type="entry name" value="MFS"/>
    <property type="match status" value="1"/>
</dbReference>
<feature type="transmembrane region" description="Helical" evidence="6">
    <location>
        <begin position="395"/>
        <end position="420"/>
    </location>
</feature>
<feature type="transmembrane region" description="Helical" evidence="6">
    <location>
        <begin position="432"/>
        <end position="452"/>
    </location>
</feature>
<dbReference type="PANTHER" id="PTHR23504">
    <property type="entry name" value="MAJOR FACILITATOR SUPERFAMILY DOMAIN-CONTAINING PROTEIN 10"/>
    <property type="match status" value="1"/>
</dbReference>
<evidence type="ECO:0000313" key="9">
    <source>
        <dbReference type="Proteomes" id="UP000886520"/>
    </source>
</evidence>
<feature type="transmembrane region" description="Helical" evidence="6">
    <location>
        <begin position="114"/>
        <end position="137"/>
    </location>
</feature>
<feature type="transmembrane region" description="Helical" evidence="6">
    <location>
        <begin position="149"/>
        <end position="172"/>
    </location>
</feature>
<dbReference type="GO" id="GO:0016020">
    <property type="term" value="C:membrane"/>
    <property type="evidence" value="ECO:0007669"/>
    <property type="project" value="UniProtKB-SubCell"/>
</dbReference>
<evidence type="ECO:0000256" key="1">
    <source>
        <dbReference type="ARBA" id="ARBA00004141"/>
    </source>
</evidence>
<proteinExistence type="predicted"/>
<dbReference type="InterPro" id="IPR011701">
    <property type="entry name" value="MFS"/>
</dbReference>
<dbReference type="InterPro" id="IPR036259">
    <property type="entry name" value="MFS_trans_sf"/>
</dbReference>
<evidence type="ECO:0000256" key="6">
    <source>
        <dbReference type="SAM" id="Phobius"/>
    </source>
</evidence>
<keyword evidence="9" id="KW-1185">Reference proteome</keyword>
<keyword evidence="5 6" id="KW-0472">Membrane</keyword>
<evidence type="ECO:0000256" key="3">
    <source>
        <dbReference type="ARBA" id="ARBA00022692"/>
    </source>
</evidence>
<feature type="transmembrane region" description="Helical" evidence="6">
    <location>
        <begin position="303"/>
        <end position="323"/>
    </location>
</feature>
<sequence>CPACLLERKKEASQGSLPHKDLCIVALLYLANALPICSLYSFVYFMVEDLDVAKSETQIGSYSGYLGSALLVGRFLTSTAWGLIADKYGHKLVILIGTATIFTFNTLFGFSTNYWMALICRFLLGLGNGLTGTLPAYASEICREEYQAVAMSIMGTTWGFGLIVGPAIGGYLAEPSQKLPIVFPTGSLFDRFPYALPCVCISAIAVAGFFLCFLLPETRHNHGRSIVTFEKKIHEITKENIFSDSVPAAKKPLWTNWGLMASITLISFWVIQATAYSETFSLWAVSPKSYGGLVFTSSEVADVLAVSGAAILLFQLLLFPLFANRVEAILLVRVSAFLTTVLVTLYPLFHKLQGAMLWTVLLLVSTAKNILSVSGFTGTYIIINNSVESAQKGVANGLSASIMSAFQAFGPAFAGAMFSLGEERINASFLPGIWMVFSILGVFSFLAFLTTFKPFLPPSLNKPPSRV</sequence>
<evidence type="ECO:0000313" key="8">
    <source>
        <dbReference type="EMBL" id="KAI5078815.1"/>
    </source>
</evidence>
<comment type="caution">
    <text evidence="8">The sequence shown here is derived from an EMBL/GenBank/DDBJ whole genome shotgun (WGS) entry which is preliminary data.</text>
</comment>
<feature type="transmembrane region" description="Helical" evidence="6">
    <location>
        <begin position="355"/>
        <end position="383"/>
    </location>
</feature>